<feature type="region of interest" description="Disordered" evidence="2">
    <location>
        <begin position="415"/>
        <end position="437"/>
    </location>
</feature>
<gene>
    <name evidence="3" type="ORF">chiPu_0003972</name>
</gene>
<feature type="coiled-coil region" evidence="1">
    <location>
        <begin position="288"/>
        <end position="329"/>
    </location>
</feature>
<name>A0A401S586_CHIPU</name>
<keyword evidence="1" id="KW-0175">Coiled coil</keyword>
<dbReference type="Proteomes" id="UP000287033">
    <property type="component" value="Unassembled WGS sequence"/>
</dbReference>
<evidence type="ECO:0000313" key="4">
    <source>
        <dbReference type="Proteomes" id="UP000287033"/>
    </source>
</evidence>
<proteinExistence type="predicted"/>
<reference evidence="3 4" key="1">
    <citation type="journal article" date="2018" name="Nat. Ecol. Evol.">
        <title>Shark genomes provide insights into elasmobranch evolution and the origin of vertebrates.</title>
        <authorList>
            <person name="Hara Y"/>
            <person name="Yamaguchi K"/>
            <person name="Onimaru K"/>
            <person name="Kadota M"/>
            <person name="Koyanagi M"/>
            <person name="Keeley SD"/>
            <person name="Tatsumi K"/>
            <person name="Tanaka K"/>
            <person name="Motone F"/>
            <person name="Kageyama Y"/>
            <person name="Nozu R"/>
            <person name="Adachi N"/>
            <person name="Nishimura O"/>
            <person name="Nakagawa R"/>
            <person name="Tanegashima C"/>
            <person name="Kiyatake I"/>
            <person name="Matsumoto R"/>
            <person name="Murakumo K"/>
            <person name="Nishida K"/>
            <person name="Terakita A"/>
            <person name="Kuratani S"/>
            <person name="Sato K"/>
            <person name="Hyodo S Kuraku.S."/>
        </authorList>
    </citation>
    <scope>NUCLEOTIDE SEQUENCE [LARGE SCALE GENOMIC DNA]</scope>
</reference>
<dbReference type="InterPro" id="IPR033349">
    <property type="entry name" value="ATRIP"/>
</dbReference>
<feature type="region of interest" description="Disordered" evidence="2">
    <location>
        <begin position="116"/>
        <end position="144"/>
    </location>
</feature>
<sequence length="963" mass="106757">MNLHDTVVVCIANRKSGCGDVREAVYSEKQRVDWSETGGTRFQVDNMAARGQYLSYEEITGLLISGSTAGTMSSNILFTNSAKKRNTSIIYSVERMSSEISVSNLAGLSNRGKKNINSDCEGFPPNKRHKAEKDIRSNEDPFGDNEDFTADDLEELDILASQVLSQNAMPVSNATKASVSNINNREALGLTNDTSTKVATLATGSLRNVNAVKEPHGNGLIQSNDTDSFGFEVLQEQHEKLRQQFNELEGKLQVKNGEIRVLRDSLRRVESEFDQQKTMYILGEKEKAEVQSQREKELSKKVQSLQSELHFKEAEMNELRAKLKSCERLTKSAVPSVAKISPRKNSSGSIKPESSPFQIARNYFPDKKAFAAEMSPVRSICSAPAANRILADQEDTQDLKELQITKRKMSKKCPSLNSFQGRLSHSRQPASEERQATWSNADLQMANRTGREAVKGAVLMTVLLSQPVGPGTLGLSHLLNSSPETFYGLIQQHSSTGNGTSLAEKSSEVEKKETLSGLSELQRLAMCGINMLIFDQESSEEKLDTTKATHGLSTQNDLSSAVHLLPLIDYYLGTYCQALQTEKVGRNPAGSRNCCSSSSVESTALNVDDCFNNLEDFALSALGVLYHLVSHSQKAGKSLLVPTCSQSIGGSTIITTQSHTNATLSRHGNEDEAGASELQEEHVQRQGLVGLEQPRHHLFNKLLQLSDPVVISVSHRRENLQNLSLRVLGKVAESTTTELLCRFHQLLSSEVLLRCLSLDSSCSIVLLVVQLLANLTDHVELASKFCSQSASCLFFNLYTYISSRPDSTAADRLWLQLEQEVIRFLTKFGLSHSGASAILVESDCPCNTEVLKTLIVMLHRQWLTVRTCQENHSSVYNQAVVQFLRETVLLLHCLSQRDKSFTEHCLDVLHLYDQVMHGIKAILKNVPDLEECEELALEELCSHDPEADYQELETDTLRHHTQD</sequence>
<dbReference type="PANTHER" id="PTHR28594:SF1">
    <property type="entry name" value="ATR-INTERACTING PROTEIN"/>
    <property type="match status" value="1"/>
</dbReference>
<keyword evidence="4" id="KW-1185">Reference proteome</keyword>
<evidence type="ECO:0000313" key="3">
    <source>
        <dbReference type="EMBL" id="GCC25561.1"/>
    </source>
</evidence>
<dbReference type="OrthoDB" id="6428926at2759"/>
<evidence type="ECO:0000256" key="2">
    <source>
        <dbReference type="SAM" id="MobiDB-lite"/>
    </source>
</evidence>
<accession>A0A401S586</accession>
<organism evidence="3 4">
    <name type="scientific">Chiloscyllium punctatum</name>
    <name type="common">Brownbanded bambooshark</name>
    <name type="synonym">Hemiscyllium punctatum</name>
    <dbReference type="NCBI Taxonomy" id="137246"/>
    <lineage>
        <taxon>Eukaryota</taxon>
        <taxon>Metazoa</taxon>
        <taxon>Chordata</taxon>
        <taxon>Craniata</taxon>
        <taxon>Vertebrata</taxon>
        <taxon>Chondrichthyes</taxon>
        <taxon>Elasmobranchii</taxon>
        <taxon>Galeomorphii</taxon>
        <taxon>Galeoidea</taxon>
        <taxon>Orectolobiformes</taxon>
        <taxon>Hemiscylliidae</taxon>
        <taxon>Chiloscyllium</taxon>
    </lineage>
</organism>
<dbReference type="OMA" id="CALAQHH"/>
<evidence type="ECO:0000256" key="1">
    <source>
        <dbReference type="SAM" id="Coils"/>
    </source>
</evidence>
<dbReference type="PANTHER" id="PTHR28594">
    <property type="entry name" value="ATR-INTERACTING PROTEIN"/>
    <property type="match status" value="1"/>
</dbReference>
<dbReference type="GO" id="GO:0006281">
    <property type="term" value="P:DNA repair"/>
    <property type="evidence" value="ECO:0007669"/>
    <property type="project" value="TreeGrafter"/>
</dbReference>
<feature type="coiled-coil region" evidence="1">
    <location>
        <begin position="231"/>
        <end position="258"/>
    </location>
</feature>
<evidence type="ECO:0008006" key="5">
    <source>
        <dbReference type="Google" id="ProtNLM"/>
    </source>
</evidence>
<feature type="compositionally biased region" description="Polar residues" evidence="2">
    <location>
        <begin position="415"/>
        <end position="429"/>
    </location>
</feature>
<dbReference type="STRING" id="137246.A0A401S586"/>
<dbReference type="EMBL" id="BEZZ01000090">
    <property type="protein sequence ID" value="GCC25561.1"/>
    <property type="molecule type" value="Genomic_DNA"/>
</dbReference>
<dbReference type="AlphaFoldDB" id="A0A401S586"/>
<protein>
    <recommendedName>
        <fullName evidence="5">ATR-interacting protein</fullName>
    </recommendedName>
</protein>
<dbReference type="GO" id="GO:0000077">
    <property type="term" value="P:DNA damage checkpoint signaling"/>
    <property type="evidence" value="ECO:0007669"/>
    <property type="project" value="InterPro"/>
</dbReference>
<comment type="caution">
    <text evidence="3">The sequence shown here is derived from an EMBL/GenBank/DDBJ whole genome shotgun (WGS) entry which is preliminary data.</text>
</comment>